<dbReference type="PRINTS" id="PR00690">
    <property type="entry name" value="ADHESNFAMILY"/>
</dbReference>
<keyword evidence="4" id="KW-0479">Metal-binding</keyword>
<feature type="compositionally biased region" description="Basic and acidic residues" evidence="7">
    <location>
        <begin position="114"/>
        <end position="159"/>
    </location>
</feature>
<feature type="chain" id="PRO_5046320018" evidence="8">
    <location>
        <begin position="23"/>
        <end position="331"/>
    </location>
</feature>
<keyword evidence="3 6" id="KW-0813">Transport</keyword>
<dbReference type="PRINTS" id="PR00691">
    <property type="entry name" value="ADHESINB"/>
</dbReference>
<evidence type="ECO:0000256" key="7">
    <source>
        <dbReference type="SAM" id="MobiDB-lite"/>
    </source>
</evidence>
<feature type="signal peptide" evidence="8">
    <location>
        <begin position="1"/>
        <end position="22"/>
    </location>
</feature>
<proteinExistence type="inferred from homology"/>
<organism evidence="9 10">
    <name type="scientific">Modicisalibacter luteus</name>
    <dbReference type="NCBI Taxonomy" id="453962"/>
    <lineage>
        <taxon>Bacteria</taxon>
        <taxon>Pseudomonadati</taxon>
        <taxon>Pseudomonadota</taxon>
        <taxon>Gammaproteobacteria</taxon>
        <taxon>Oceanospirillales</taxon>
        <taxon>Halomonadaceae</taxon>
        <taxon>Modicisalibacter</taxon>
    </lineage>
</organism>
<dbReference type="Gene3D" id="3.40.50.1980">
    <property type="entry name" value="Nitrogenase molybdenum iron protein domain"/>
    <property type="match status" value="3"/>
</dbReference>
<dbReference type="InterPro" id="IPR006127">
    <property type="entry name" value="ZnuA-like"/>
</dbReference>
<evidence type="ECO:0000256" key="5">
    <source>
        <dbReference type="ARBA" id="ARBA00022729"/>
    </source>
</evidence>
<evidence type="ECO:0000313" key="9">
    <source>
        <dbReference type="EMBL" id="MFC3292813.1"/>
    </source>
</evidence>
<comment type="subcellular location">
    <subcellularLocation>
        <location evidence="1">Cell envelope</location>
    </subcellularLocation>
</comment>
<evidence type="ECO:0000256" key="8">
    <source>
        <dbReference type="SAM" id="SignalP"/>
    </source>
</evidence>
<dbReference type="InterPro" id="IPR006128">
    <property type="entry name" value="Lipoprotein_PsaA-like"/>
</dbReference>
<evidence type="ECO:0000256" key="1">
    <source>
        <dbReference type="ARBA" id="ARBA00004196"/>
    </source>
</evidence>
<dbReference type="EMBL" id="JBHRUH010000019">
    <property type="protein sequence ID" value="MFC3292813.1"/>
    <property type="molecule type" value="Genomic_DNA"/>
</dbReference>
<evidence type="ECO:0000313" key="10">
    <source>
        <dbReference type="Proteomes" id="UP001595640"/>
    </source>
</evidence>
<evidence type="ECO:0000256" key="2">
    <source>
        <dbReference type="ARBA" id="ARBA00011028"/>
    </source>
</evidence>
<keyword evidence="10" id="KW-1185">Reference proteome</keyword>
<keyword evidence="5 8" id="KW-0732">Signal</keyword>
<sequence>MRRLLALGLIAGTTGLALPAWADPLRVVTSFSVLADMVEQVGGEQVNVTPLVGRDSDTHAFTPSPGDARRIAEADLVVFNGLQLEGWMERLIEASSYQGPLVIASEGIEPLNGEAHEHSDHKGHAHDHEHEEHAHEDHDHADRAHDAHEGHDHGDTDPHAWLDVSRAQQYVTNIRDGLIEADPDHAEAYRQNARAYHDELGALDEEIRRLIADIPSENRLVVTGHDAFNYFADAYDVRFLSPVGLSTASEPSAALMGRLIDTLSANQVKALFHENITNPALIEQLAEEADLPIAGTLYSGALAASGEASTYAGMMRHNATLIHDALAGNTE</sequence>
<reference evidence="10" key="1">
    <citation type="journal article" date="2019" name="Int. J. Syst. Evol. Microbiol.">
        <title>The Global Catalogue of Microorganisms (GCM) 10K type strain sequencing project: providing services to taxonomists for standard genome sequencing and annotation.</title>
        <authorList>
            <consortium name="The Broad Institute Genomics Platform"/>
            <consortium name="The Broad Institute Genome Sequencing Center for Infectious Disease"/>
            <person name="Wu L."/>
            <person name="Ma J."/>
        </authorList>
    </citation>
    <scope>NUCLEOTIDE SEQUENCE [LARGE SCALE GENOMIC DNA]</scope>
    <source>
        <strain evidence="10">KCTC 12847</strain>
    </source>
</reference>
<evidence type="ECO:0000256" key="6">
    <source>
        <dbReference type="RuleBase" id="RU003512"/>
    </source>
</evidence>
<gene>
    <name evidence="9" type="ORF">ACFOEI_12145</name>
</gene>
<dbReference type="SUPFAM" id="SSF53807">
    <property type="entry name" value="Helical backbone' metal receptor"/>
    <property type="match status" value="1"/>
</dbReference>
<dbReference type="PANTHER" id="PTHR42953:SF1">
    <property type="entry name" value="METAL-BINDING PROTEIN HI_0362-RELATED"/>
    <property type="match status" value="1"/>
</dbReference>
<comment type="similarity">
    <text evidence="2 6">Belongs to the bacterial solute-binding protein 9 family.</text>
</comment>
<accession>A0ABV7M1R0</accession>
<evidence type="ECO:0000256" key="4">
    <source>
        <dbReference type="ARBA" id="ARBA00022723"/>
    </source>
</evidence>
<dbReference type="PANTHER" id="PTHR42953">
    <property type="entry name" value="HIGH-AFFINITY ZINC UPTAKE SYSTEM PROTEIN ZNUA-RELATED"/>
    <property type="match status" value="1"/>
</dbReference>
<feature type="region of interest" description="Disordered" evidence="7">
    <location>
        <begin position="113"/>
        <end position="159"/>
    </location>
</feature>
<protein>
    <submittedName>
        <fullName evidence="9">Metal ABC transporter solute-binding protein, Zn/Mn family</fullName>
    </submittedName>
</protein>
<dbReference type="InterPro" id="IPR006129">
    <property type="entry name" value="AdhesinB"/>
</dbReference>
<evidence type="ECO:0000256" key="3">
    <source>
        <dbReference type="ARBA" id="ARBA00022448"/>
    </source>
</evidence>
<dbReference type="RefSeq" id="WP_019019793.1">
    <property type="nucleotide sequence ID" value="NZ_BMXD01000010.1"/>
</dbReference>
<comment type="caution">
    <text evidence="9">The sequence shown here is derived from an EMBL/GenBank/DDBJ whole genome shotgun (WGS) entry which is preliminary data.</text>
</comment>
<dbReference type="Proteomes" id="UP001595640">
    <property type="component" value="Unassembled WGS sequence"/>
</dbReference>
<name>A0ABV7M1R0_9GAMM</name>
<dbReference type="InterPro" id="IPR050492">
    <property type="entry name" value="Bact_metal-bind_prot9"/>
</dbReference>
<dbReference type="Pfam" id="PF01297">
    <property type="entry name" value="ZnuA"/>
    <property type="match status" value="1"/>
</dbReference>